<evidence type="ECO:0000313" key="3">
    <source>
        <dbReference type="EMBL" id="GBG85244.1"/>
    </source>
</evidence>
<evidence type="ECO:0000256" key="1">
    <source>
        <dbReference type="SAM" id="MobiDB-lite"/>
    </source>
</evidence>
<feature type="region of interest" description="Disordered" evidence="1">
    <location>
        <begin position="175"/>
        <end position="196"/>
    </location>
</feature>
<sequence>MGAPELQHQSLAVEVGAWLPSASLCEPQLRYHQRQQIPNTKIFRNVLQYPNATMTPGVLLVRVDSSLYFFNCQYIVERVRELIVESLEQAKKTDNEQAPVEFVVLEMSPVVDIDVTGIVALNDLKATLKHWNIQLALANPNHTVLGKLNQSKFIEKLGTEWLFVSASEAERTVSRLRKAPSAPKAPTSVRKVSNTA</sequence>
<dbReference type="EMBL" id="BFEA01000510">
    <property type="protein sequence ID" value="GBG85244.1"/>
    <property type="molecule type" value="Genomic_DNA"/>
</dbReference>
<dbReference type="PANTHER" id="PTHR11814">
    <property type="entry name" value="SULFATE TRANSPORTER"/>
    <property type="match status" value="1"/>
</dbReference>
<accession>A0A388LSD9</accession>
<dbReference type="OrthoDB" id="288203at2759"/>
<reference evidence="3 4" key="1">
    <citation type="journal article" date="2018" name="Cell">
        <title>The Chara Genome: Secondary Complexity and Implications for Plant Terrestrialization.</title>
        <authorList>
            <person name="Nishiyama T."/>
            <person name="Sakayama H."/>
            <person name="Vries J.D."/>
            <person name="Buschmann H."/>
            <person name="Saint-Marcoux D."/>
            <person name="Ullrich K.K."/>
            <person name="Haas F.B."/>
            <person name="Vanderstraeten L."/>
            <person name="Becker D."/>
            <person name="Lang D."/>
            <person name="Vosolsobe S."/>
            <person name="Rombauts S."/>
            <person name="Wilhelmsson P.K.I."/>
            <person name="Janitza P."/>
            <person name="Kern R."/>
            <person name="Heyl A."/>
            <person name="Rumpler F."/>
            <person name="Villalobos L.I.A.C."/>
            <person name="Clay J.M."/>
            <person name="Skokan R."/>
            <person name="Toyoda A."/>
            <person name="Suzuki Y."/>
            <person name="Kagoshima H."/>
            <person name="Schijlen E."/>
            <person name="Tajeshwar N."/>
            <person name="Catarino B."/>
            <person name="Hetherington A.J."/>
            <person name="Saltykova A."/>
            <person name="Bonnot C."/>
            <person name="Breuninger H."/>
            <person name="Symeonidi A."/>
            <person name="Radhakrishnan G.V."/>
            <person name="Van Nieuwerburgh F."/>
            <person name="Deforce D."/>
            <person name="Chang C."/>
            <person name="Karol K.G."/>
            <person name="Hedrich R."/>
            <person name="Ulvskov P."/>
            <person name="Glockner G."/>
            <person name="Delwiche C.F."/>
            <person name="Petrasek J."/>
            <person name="Van de Peer Y."/>
            <person name="Friml J."/>
            <person name="Beilby M."/>
            <person name="Dolan L."/>
            <person name="Kohara Y."/>
            <person name="Sugano S."/>
            <person name="Fujiyama A."/>
            <person name="Delaux P.-M."/>
            <person name="Quint M."/>
            <person name="TheiBen G."/>
            <person name="Hagemann M."/>
            <person name="Harholt J."/>
            <person name="Dunand C."/>
            <person name="Zachgo S."/>
            <person name="Langdale J."/>
            <person name="Maumus F."/>
            <person name="Straeten D.V.D."/>
            <person name="Gould S.B."/>
            <person name="Rensing S.A."/>
        </authorList>
    </citation>
    <scope>NUCLEOTIDE SEQUENCE [LARGE SCALE GENOMIC DNA]</scope>
    <source>
        <strain evidence="3 4">S276</strain>
    </source>
</reference>
<dbReference type="GO" id="GO:0055085">
    <property type="term" value="P:transmembrane transport"/>
    <property type="evidence" value="ECO:0007669"/>
    <property type="project" value="InterPro"/>
</dbReference>
<dbReference type="AlphaFoldDB" id="A0A388LSD9"/>
<protein>
    <recommendedName>
        <fullName evidence="2">STAS domain-containing protein</fullName>
    </recommendedName>
</protein>
<evidence type="ECO:0000313" key="4">
    <source>
        <dbReference type="Proteomes" id="UP000265515"/>
    </source>
</evidence>
<dbReference type="InterPro" id="IPR001902">
    <property type="entry name" value="SLC26A/SulP_fam"/>
</dbReference>
<gene>
    <name evidence="3" type="ORF">CBR_g39810</name>
</gene>
<dbReference type="SUPFAM" id="SSF52091">
    <property type="entry name" value="SpoIIaa-like"/>
    <property type="match status" value="1"/>
</dbReference>
<keyword evidence="4" id="KW-1185">Reference proteome</keyword>
<dbReference type="Pfam" id="PF01740">
    <property type="entry name" value="STAS"/>
    <property type="match status" value="1"/>
</dbReference>
<dbReference type="CDD" id="cd07042">
    <property type="entry name" value="STAS_SulP_like_sulfate_transporter"/>
    <property type="match status" value="1"/>
</dbReference>
<feature type="domain" description="STAS" evidence="2">
    <location>
        <begin position="48"/>
        <end position="173"/>
    </location>
</feature>
<dbReference type="InterPro" id="IPR002645">
    <property type="entry name" value="STAS_dom"/>
</dbReference>
<dbReference type="PROSITE" id="PS50801">
    <property type="entry name" value="STAS"/>
    <property type="match status" value="1"/>
</dbReference>
<proteinExistence type="predicted"/>
<dbReference type="Gramene" id="GBG85244">
    <property type="protein sequence ID" value="GBG85244"/>
    <property type="gene ID" value="CBR_g39810"/>
</dbReference>
<dbReference type="GO" id="GO:0016020">
    <property type="term" value="C:membrane"/>
    <property type="evidence" value="ECO:0007669"/>
    <property type="project" value="InterPro"/>
</dbReference>
<comment type="caution">
    <text evidence="3">The sequence shown here is derived from an EMBL/GenBank/DDBJ whole genome shotgun (WGS) entry which is preliminary data.</text>
</comment>
<dbReference type="OMA" id="DKEWMFM"/>
<dbReference type="Proteomes" id="UP000265515">
    <property type="component" value="Unassembled WGS sequence"/>
</dbReference>
<organism evidence="3 4">
    <name type="scientific">Chara braunii</name>
    <name type="common">Braun's stonewort</name>
    <dbReference type="NCBI Taxonomy" id="69332"/>
    <lineage>
        <taxon>Eukaryota</taxon>
        <taxon>Viridiplantae</taxon>
        <taxon>Streptophyta</taxon>
        <taxon>Charophyceae</taxon>
        <taxon>Charales</taxon>
        <taxon>Characeae</taxon>
        <taxon>Chara</taxon>
    </lineage>
</organism>
<evidence type="ECO:0000259" key="2">
    <source>
        <dbReference type="PROSITE" id="PS50801"/>
    </source>
</evidence>
<dbReference type="STRING" id="69332.A0A388LSD9"/>
<dbReference type="InterPro" id="IPR036513">
    <property type="entry name" value="STAS_dom_sf"/>
</dbReference>
<dbReference type="Gene3D" id="3.30.750.24">
    <property type="entry name" value="STAS domain"/>
    <property type="match status" value="1"/>
</dbReference>
<name>A0A388LSD9_CHABU</name>